<organism evidence="4 5">
    <name type="scientific">Entamoeba histolytica HM-1:IMSS-B</name>
    <dbReference type="NCBI Taxonomy" id="885319"/>
    <lineage>
        <taxon>Eukaryota</taxon>
        <taxon>Amoebozoa</taxon>
        <taxon>Evosea</taxon>
        <taxon>Archamoebae</taxon>
        <taxon>Mastigamoebida</taxon>
        <taxon>Entamoebidae</taxon>
        <taxon>Entamoeba</taxon>
    </lineage>
</organism>
<proteinExistence type="inferred from homology"/>
<accession>M3TXX7</accession>
<dbReference type="Gene3D" id="1.25.40.730">
    <property type="match status" value="1"/>
</dbReference>
<dbReference type="VEuPathDB" id="AmoebaDB:EHI8A_063050"/>
<dbReference type="SUPFAM" id="SSF50989">
    <property type="entry name" value="Clathrin heavy-chain terminal domain"/>
    <property type="match status" value="1"/>
</dbReference>
<comment type="function">
    <text evidence="1">Clathrin is the major protein of the polyhedral coat of coated pits and vesicles.</text>
</comment>
<comment type="similarity">
    <text evidence="1">Belongs to the clathrin heavy chain family.</text>
</comment>
<dbReference type="EMBL" id="KB610982">
    <property type="protein sequence ID" value="EMH74380.1"/>
    <property type="molecule type" value="Genomic_DNA"/>
</dbReference>
<dbReference type="InterPro" id="IPR011990">
    <property type="entry name" value="TPR-like_helical_dom_sf"/>
</dbReference>
<keyword evidence="1" id="KW-0168">Coated pit</keyword>
<dbReference type="SUPFAM" id="SSF48371">
    <property type="entry name" value="ARM repeat"/>
    <property type="match status" value="6"/>
</dbReference>
<dbReference type="GO" id="GO:0071439">
    <property type="term" value="C:clathrin complex"/>
    <property type="evidence" value="ECO:0007669"/>
    <property type="project" value="InterPro"/>
</dbReference>
<keyword evidence="1" id="KW-0968">Cytoplasmic vesicle</keyword>
<dbReference type="InterPro" id="IPR016025">
    <property type="entry name" value="Clathrin_H-chain_N"/>
</dbReference>
<dbReference type="SMART" id="SM00299">
    <property type="entry name" value="CLH"/>
    <property type="match status" value="7"/>
</dbReference>
<protein>
    <recommendedName>
        <fullName evidence="1">Clathrin heavy chain</fullName>
    </recommendedName>
</protein>
<dbReference type="PROSITE" id="PS50236">
    <property type="entry name" value="CHCR"/>
    <property type="match status" value="7"/>
</dbReference>
<dbReference type="GO" id="GO:0030132">
    <property type="term" value="C:clathrin coat of coated pit"/>
    <property type="evidence" value="ECO:0007669"/>
    <property type="project" value="InterPro"/>
</dbReference>
<dbReference type="GO" id="GO:0030130">
    <property type="term" value="C:clathrin coat of trans-Golgi network vesicle"/>
    <property type="evidence" value="ECO:0007669"/>
    <property type="project" value="InterPro"/>
</dbReference>
<comment type="subcellular location">
    <subcellularLocation>
        <location evidence="1">Cytoplasmic vesicle membrane</location>
        <topology evidence="1">Peripheral membrane protein</topology>
        <orientation evidence="1">Cytoplasmic side</orientation>
    </subcellularLocation>
    <subcellularLocation>
        <location evidence="1">Membrane</location>
        <location evidence="1">Coated pit</location>
        <topology evidence="1">Peripheral membrane protein</topology>
        <orientation evidence="1">Cytoplasmic side</orientation>
    </subcellularLocation>
</comment>
<dbReference type="InterPro" id="IPR016341">
    <property type="entry name" value="Clathrin_heavy_chain"/>
</dbReference>
<name>M3TXX7_ENTH1</name>
<dbReference type="Gene3D" id="2.130.10.110">
    <property type="entry name" value="Clathrin heavy-chain terminal domain"/>
    <property type="match status" value="1"/>
</dbReference>
<feature type="repeat" description="CHCR" evidence="2">
    <location>
        <begin position="1127"/>
        <end position="1268"/>
    </location>
</feature>
<dbReference type="GO" id="GO:0005198">
    <property type="term" value="F:structural molecule activity"/>
    <property type="evidence" value="ECO:0007669"/>
    <property type="project" value="InterPro"/>
</dbReference>
<feature type="repeat" description="CHCR" evidence="2">
    <location>
        <begin position="978"/>
        <end position="1123"/>
    </location>
</feature>
<dbReference type="PANTHER" id="PTHR10292">
    <property type="entry name" value="CLATHRIN HEAVY CHAIN RELATED"/>
    <property type="match status" value="1"/>
</dbReference>
<evidence type="ECO:0000256" key="3">
    <source>
        <dbReference type="SAM" id="Coils"/>
    </source>
</evidence>
<feature type="coiled-coil region" evidence="3">
    <location>
        <begin position="1601"/>
        <end position="1631"/>
    </location>
</feature>
<dbReference type="InterPro" id="IPR016024">
    <property type="entry name" value="ARM-type_fold"/>
</dbReference>
<evidence type="ECO:0000313" key="5">
    <source>
        <dbReference type="Proteomes" id="UP000030781"/>
    </source>
</evidence>
<dbReference type="GO" id="GO:0006886">
    <property type="term" value="P:intracellular protein transport"/>
    <property type="evidence" value="ECO:0007669"/>
    <property type="project" value="UniProtKB-UniRule"/>
</dbReference>
<dbReference type="InterPro" id="IPR055358">
    <property type="entry name" value="CHCR"/>
</dbReference>
<keyword evidence="3" id="KW-0175">Coiled coil</keyword>
<feature type="repeat" description="CHCR" evidence="2">
    <location>
        <begin position="1273"/>
        <end position="1418"/>
    </location>
</feature>
<feature type="repeat" description="CHCR" evidence="2">
    <location>
        <begin position="536"/>
        <end position="682"/>
    </location>
</feature>
<evidence type="ECO:0000256" key="1">
    <source>
        <dbReference type="PIRNR" id="PIRNR002290"/>
    </source>
</evidence>
<dbReference type="Pfam" id="PF13838">
    <property type="entry name" value="Clathrin_H_link"/>
    <property type="match status" value="1"/>
</dbReference>
<dbReference type="PIRSF" id="PIRSF002290">
    <property type="entry name" value="Clathrin_H_chain"/>
    <property type="match status" value="1"/>
</dbReference>
<evidence type="ECO:0000256" key="2">
    <source>
        <dbReference type="PROSITE-ProRule" id="PRU01006"/>
    </source>
</evidence>
<evidence type="ECO:0000313" key="4">
    <source>
        <dbReference type="EMBL" id="EMH74380.1"/>
    </source>
</evidence>
<keyword evidence="1" id="KW-0472">Membrane</keyword>
<dbReference type="Pfam" id="PF00637">
    <property type="entry name" value="Clathrin"/>
    <property type="match status" value="7"/>
</dbReference>
<dbReference type="OrthoDB" id="2113814at2759"/>
<sequence length="1704" mass="192990">MAIRPPIQIKEVVKLDRFVKPESIGFTTVSIEGDKHFTVLEKGEEKRVRIFHNNKINSPDSRSCAADFAIMHPTKQIMAVAAGTTVQMFDVQSKSKVADITLQTPLVFWKWANEHILAIVTSTSVFHFDLNSPSAAPKKIVDRHSELAASQIIGYKIDPTEKWVAILALLQKNNEIVGKIQLFSIEKNASQIIDGYAASFYNYKFDGASQASVMFAFAQKFPSPRLGLIEVIKGDPAKQNVNTVIDIPIQPQQQQADFMVGLVVSVKYETILLVSRMGYIYGFYSGDGTLFFQGRVIDDIVFLTAYNQSTDGVTVVGKKGVVTNIYIEGDKLVPFICNGLKNVGLGCKIAARCNLPGADDIFVERFNALLNAGQIREAALIAANSPGELIRNANTINKLSQMQAQPGQNPPLFLYFATILESSSLNALEGFTLIQLLIPQNKLPAVEAWIVNDKIECSEKAGDLVKPYDQRLALMIYSKAHATGKVVQSLAEMGQSDKIVAYCERAGFSPDYLQILQQILPASGEAAKAYAASLIQQKGYDELDMISIIDLFARYRYLKEITALILDTLDGDNEQYANIQTKVLEMNLIGAPQIADTIFENDMLKHFDHNRIGKLCEQAGLFKRALQIFEQFDDIRRVLAHASAIPPELIIESFRKLEPEQAILVLQDLLRTNPRGNLQIIIKILLEFHTGLGDDKVIDLLQKFDCWEGLFYFLSQIVNTTNDKMVVFKYIEACARSGQFQELARVVQENDVYDPKEVKEFLKNAKIADQIPFIIVCDKHGYVEEMTQYLYQNGNHRFIEAYVKKINPMNTPKVVGALLDCGCGEDYIQQLINAVGGICPADELIKTCESRNRLIILLPWLEQRLSEGSPDVSLHTALAKVYVDQGKDAEKFLNNDMYYDSLIVGKYCEDRDPYLSYICYKRKNLDDELIDVTNRHNLFKYQAKYLVEREDLDLWNKVLTEENEHRKSVVEQVIHTALPECTDPNQILKTVQAFLQNDLPNDLIDLLDKLVSQNPEYSTNPTLQKLLIQTSIKAAPNRVMDYIRKLNDYDPKEIGESCIADNLFEEAFEVYTKFDLQEEAMDVLLQHIKDLTRAKDFADKAKKDILYKKLGEAQLDELKVKDAIISLMKAKDISLRSRVIDIAESDGSYEDLINYLLMCKEETKDMMVETELLYCYAKLKKNDEIENFLKTANCANLTSIAERCYNEELYGAAKILYTSLNNYIKLASCLLKLKDYAGAVEAAKKANSTRTWKEVTFACIDAKEFTLAQETGINILMAGDEITELVYYYEKNELYDQVIELLEAGLKIENVHVSMFTELAILYSKYKEEKLYDYLKQYVAKIQCQKVIPTVNMNQQWKELVFLYVQVDQVKAIETMISYPDDCFDHQLMKELLVNVPRIDMIYKAESYYLAEKPEKVNEMLIAVAHRCDHTQVISIARKEKDLKTIREYLLYCLDLNNDSVNEALIDLFIDDGDAKSLKSLIEKNTNFNKTGLANRLKVHEDVEFRKIAAYLYSSSDDYKSAIELCKSEGFDDDAMEIAKKSKDEEKVTDLLNFFVEQDKKEAFGNCLNVCYDYVPTEVALELGYKNKLMDQTMPFMCKKMKDTNDRIKKLEQAEKDRQNAKKEPQLAQQDTPFGMLALPAAPGMMPMQQPMGGMGMMNQPMPGMAPSVQPQTAMGGMGMMNQPMPGMTPMGAAAPTTNGEFIF</sequence>
<dbReference type="InterPro" id="IPR000547">
    <property type="entry name" value="Clathrin_H-chain/VPS_repeat"/>
</dbReference>
<dbReference type="GO" id="GO:0006898">
    <property type="term" value="P:receptor-mediated endocytosis"/>
    <property type="evidence" value="ECO:0007669"/>
    <property type="project" value="TreeGrafter"/>
</dbReference>
<feature type="repeat" description="CHCR" evidence="2">
    <location>
        <begin position="832"/>
        <end position="971"/>
    </location>
</feature>
<feature type="repeat" description="CHCR" evidence="2">
    <location>
        <begin position="1421"/>
        <end position="1564"/>
    </location>
</feature>
<dbReference type="Gene3D" id="1.25.40.10">
    <property type="entry name" value="Tetratricopeptide repeat domain"/>
    <property type="match status" value="3"/>
</dbReference>
<dbReference type="Proteomes" id="UP000030781">
    <property type="component" value="Unassembled WGS sequence"/>
</dbReference>
<reference evidence="4 5" key="1">
    <citation type="submission" date="2013-01" db="EMBL/GenBank/DDBJ databases">
        <authorList>
            <person name="Hannick L."/>
            <person name="Zafar N."/>
            <person name="Lorenzi H."/>
            <person name="Ali I.A."/>
            <person name="Petri W.P."/>
            <person name="Caler E."/>
        </authorList>
    </citation>
    <scope>NUCLEOTIDE SEQUENCE [LARGE SCALE GENOMIC DNA]</scope>
    <source>
        <strain evidence="5">HM3:IMSS-B</strain>
    </source>
</reference>
<dbReference type="GO" id="GO:0032051">
    <property type="term" value="F:clathrin light chain binding"/>
    <property type="evidence" value="ECO:0007669"/>
    <property type="project" value="InterPro"/>
</dbReference>
<gene>
    <name evidence="4" type="ORF">EHI8A_063050</name>
</gene>
<dbReference type="PANTHER" id="PTHR10292:SF1">
    <property type="entry name" value="CLATHRIN HEAVY CHAIN"/>
    <property type="match status" value="1"/>
</dbReference>
<feature type="repeat" description="CHCR" evidence="2">
    <location>
        <begin position="685"/>
        <end position="827"/>
    </location>
</feature>